<reference evidence="1" key="1">
    <citation type="submission" date="2023-07" db="EMBL/GenBank/DDBJ databases">
        <authorList>
            <consortium name="AG Swart"/>
            <person name="Singh M."/>
            <person name="Singh A."/>
            <person name="Seah K."/>
            <person name="Emmerich C."/>
        </authorList>
    </citation>
    <scope>NUCLEOTIDE SEQUENCE</scope>
    <source>
        <strain evidence="1">DP1</strain>
    </source>
</reference>
<dbReference type="Gene3D" id="3.80.10.10">
    <property type="entry name" value="Ribonuclease Inhibitor"/>
    <property type="match status" value="1"/>
</dbReference>
<accession>A0AAD1XEV2</accession>
<dbReference type="EMBL" id="CAMPGE010010555">
    <property type="protein sequence ID" value="CAI2369403.1"/>
    <property type="molecule type" value="Genomic_DNA"/>
</dbReference>
<dbReference type="AlphaFoldDB" id="A0AAD1XEV2"/>
<proteinExistence type="predicted"/>
<evidence type="ECO:0000313" key="1">
    <source>
        <dbReference type="EMBL" id="CAI2369403.1"/>
    </source>
</evidence>
<gene>
    <name evidence="1" type="ORF">ECRASSUSDP1_LOCUS10702</name>
</gene>
<evidence type="ECO:0000313" key="2">
    <source>
        <dbReference type="Proteomes" id="UP001295684"/>
    </source>
</evidence>
<keyword evidence="2" id="KW-1185">Reference proteome</keyword>
<sequence>MESAAQMDKERTSKIARLEKSILAMNKKQDYERCFDVHDNIPAQRMDAKKFGPNNQNGIKGNELGLDFSHIKDKKFAQKLMLCKLFDTDTLRLYNISMKNKKVLEFCALSFPDKVDILYISPLFQAKQKNGYTYFNFLIRNSYKVVCMVFLICFTLNISQLKRLVAAYKHLNILGFNSCKLSISSVPDLSKALINCKLKTLSCENSTFSSINNCANRLDGFKNLTQVLAGSSDLRSSLKIVYIKGCGIIRKEAQEIFEDNQLGENLESMMN</sequence>
<comment type="caution">
    <text evidence="1">The sequence shown here is derived from an EMBL/GenBank/DDBJ whole genome shotgun (WGS) entry which is preliminary data.</text>
</comment>
<protein>
    <submittedName>
        <fullName evidence="1">Uncharacterized protein</fullName>
    </submittedName>
</protein>
<organism evidence="1 2">
    <name type="scientific">Euplotes crassus</name>
    <dbReference type="NCBI Taxonomy" id="5936"/>
    <lineage>
        <taxon>Eukaryota</taxon>
        <taxon>Sar</taxon>
        <taxon>Alveolata</taxon>
        <taxon>Ciliophora</taxon>
        <taxon>Intramacronucleata</taxon>
        <taxon>Spirotrichea</taxon>
        <taxon>Hypotrichia</taxon>
        <taxon>Euplotida</taxon>
        <taxon>Euplotidae</taxon>
        <taxon>Moneuplotes</taxon>
    </lineage>
</organism>
<dbReference type="InterPro" id="IPR032675">
    <property type="entry name" value="LRR_dom_sf"/>
</dbReference>
<dbReference type="Proteomes" id="UP001295684">
    <property type="component" value="Unassembled WGS sequence"/>
</dbReference>
<name>A0AAD1XEV2_EUPCR</name>